<evidence type="ECO:0000256" key="1">
    <source>
        <dbReference type="ARBA" id="ARBA00001947"/>
    </source>
</evidence>
<evidence type="ECO:0000256" key="11">
    <source>
        <dbReference type="ARBA" id="ARBA00048603"/>
    </source>
</evidence>
<dbReference type="InterPro" id="IPR001303">
    <property type="entry name" value="Aldolase_II/adducin_N"/>
</dbReference>
<keyword evidence="3" id="KW-0479">Metal-binding</keyword>
<evidence type="ECO:0000256" key="6">
    <source>
        <dbReference type="ARBA" id="ARBA00023277"/>
    </source>
</evidence>
<keyword evidence="4" id="KW-0862">Zinc</keyword>
<evidence type="ECO:0000256" key="4">
    <source>
        <dbReference type="ARBA" id="ARBA00022833"/>
    </source>
</evidence>
<name>A0ABN4X489_9RHOB</name>
<keyword evidence="5" id="KW-0456">Lyase</keyword>
<dbReference type="EC" id="4.1.1.104" evidence="8"/>
<dbReference type="NCBIfam" id="NF043034">
    <property type="entry name" value="OxoTetrPhDc"/>
    <property type="match status" value="1"/>
</dbReference>
<evidence type="ECO:0000259" key="12">
    <source>
        <dbReference type="SMART" id="SM01007"/>
    </source>
</evidence>
<feature type="domain" description="Class II aldolase/adducin N-terminal" evidence="12">
    <location>
        <begin position="9"/>
        <end position="188"/>
    </location>
</feature>
<evidence type="ECO:0000256" key="2">
    <source>
        <dbReference type="ARBA" id="ARBA00010037"/>
    </source>
</evidence>
<dbReference type="InterPro" id="IPR036409">
    <property type="entry name" value="Aldolase_II/adducin_N_sf"/>
</dbReference>
<dbReference type="EMBL" id="CP019437">
    <property type="protein sequence ID" value="AQS47305.1"/>
    <property type="molecule type" value="Genomic_DNA"/>
</dbReference>
<dbReference type="NCBIfam" id="NF006000">
    <property type="entry name" value="PRK08130.1"/>
    <property type="match status" value="1"/>
</dbReference>
<evidence type="ECO:0000313" key="13">
    <source>
        <dbReference type="EMBL" id="AQS47305.1"/>
    </source>
</evidence>
<dbReference type="RefSeq" id="WP_075776420.1">
    <property type="nucleotide sequence ID" value="NZ_CP019437.1"/>
</dbReference>
<evidence type="ECO:0000256" key="3">
    <source>
        <dbReference type="ARBA" id="ARBA00022723"/>
    </source>
</evidence>
<evidence type="ECO:0000256" key="5">
    <source>
        <dbReference type="ARBA" id="ARBA00023239"/>
    </source>
</evidence>
<dbReference type="SUPFAM" id="SSF53639">
    <property type="entry name" value="AraD/HMP-PK domain-like"/>
    <property type="match status" value="1"/>
</dbReference>
<evidence type="ECO:0000313" key="14">
    <source>
        <dbReference type="Proteomes" id="UP000185622"/>
    </source>
</evidence>
<comment type="cofactor">
    <cofactor evidence="1">
        <name>Zn(2+)</name>
        <dbReference type="ChEBI" id="CHEBI:29105"/>
    </cofactor>
</comment>
<dbReference type="SMART" id="SM01007">
    <property type="entry name" value="Aldolase_II"/>
    <property type="match status" value="1"/>
</dbReference>
<accession>A0ABN4X489</accession>
<keyword evidence="14" id="KW-1185">Reference proteome</keyword>
<protein>
    <recommendedName>
        <fullName evidence="9">3-oxo-tetronate 4-phosphate decarboxylase</fullName>
        <ecNumber evidence="8">4.1.1.104</ecNumber>
    </recommendedName>
</protein>
<dbReference type="Pfam" id="PF00596">
    <property type="entry name" value="Aldolase_II"/>
    <property type="match status" value="1"/>
</dbReference>
<evidence type="ECO:0000256" key="7">
    <source>
        <dbReference type="ARBA" id="ARBA00044745"/>
    </source>
</evidence>
<dbReference type="InterPro" id="IPR050013">
    <property type="entry name" value="OtnC"/>
</dbReference>
<comment type="similarity">
    <text evidence="2">Belongs to the aldolase class II family. AraD/FucA subfamily.</text>
</comment>
<comment type="catalytic activity">
    <reaction evidence="10">
        <text>3-dehydro-4-O-phospho-D-erythronate + H(+) = dihydroxyacetone phosphate + CO2</text>
        <dbReference type="Rhea" id="RHEA:52416"/>
        <dbReference type="ChEBI" id="CHEBI:15378"/>
        <dbReference type="ChEBI" id="CHEBI:16526"/>
        <dbReference type="ChEBI" id="CHEBI:57642"/>
        <dbReference type="ChEBI" id="CHEBI:136593"/>
        <dbReference type="EC" id="4.1.1.104"/>
    </reaction>
</comment>
<dbReference type="Gene3D" id="3.40.225.10">
    <property type="entry name" value="Class II aldolase/adducin N-terminal domain"/>
    <property type="match status" value="1"/>
</dbReference>
<evidence type="ECO:0000256" key="10">
    <source>
        <dbReference type="ARBA" id="ARBA00047520"/>
    </source>
</evidence>
<keyword evidence="6" id="KW-0119">Carbohydrate metabolism</keyword>
<proteinExistence type="inferred from homology"/>
<dbReference type="PANTHER" id="PTHR22789:SF0">
    <property type="entry name" value="3-OXO-TETRONATE 4-PHOSPHATE DECARBOXYLASE-RELATED"/>
    <property type="match status" value="1"/>
</dbReference>
<dbReference type="Proteomes" id="UP000185622">
    <property type="component" value="Chromosome"/>
</dbReference>
<dbReference type="PANTHER" id="PTHR22789">
    <property type="entry name" value="FUCULOSE PHOSPHATE ALDOLASE"/>
    <property type="match status" value="1"/>
</dbReference>
<evidence type="ECO:0000256" key="9">
    <source>
        <dbReference type="ARBA" id="ARBA00044803"/>
    </source>
</evidence>
<gene>
    <name evidence="13" type="ORF">BMG03_05465</name>
</gene>
<evidence type="ECO:0000256" key="8">
    <source>
        <dbReference type="ARBA" id="ARBA00044772"/>
    </source>
</evidence>
<organism evidence="13 14">
    <name type="scientific">Thioclava nitratireducens</name>
    <dbReference type="NCBI Taxonomy" id="1915078"/>
    <lineage>
        <taxon>Bacteria</taxon>
        <taxon>Pseudomonadati</taxon>
        <taxon>Pseudomonadota</taxon>
        <taxon>Alphaproteobacteria</taxon>
        <taxon>Rhodobacterales</taxon>
        <taxon>Paracoccaceae</taxon>
        <taxon>Thioclava</taxon>
    </lineage>
</organism>
<dbReference type="InterPro" id="IPR050197">
    <property type="entry name" value="Aldolase_class_II_sugar_metab"/>
</dbReference>
<sequence length="212" mass="22952">MSDETRLRDQICTIGRSLFDRGLTAGSSGNISARLPDGGWLMTPTNASLGTLDPARISLFDQDGNFVSGDKPTKESFLHFAMYDERQEAGAVIHLHSTHSTAVSILRDIDPEDVLPPLTAYHVMRVGKLPLVPYYAPGDPELAEAVRSLASAHHSVLLANHGPVVAGTSLSNAQYAAEELEETSKLFLALQGHAIRPLTPAQVADLRERFNL</sequence>
<comment type="function">
    <text evidence="7">Catalyzes the decarboxylation of 3-oxo-tetronate 4-phosphate to dihydroxyacetone phosphate (DHAP) and CO(2).</text>
</comment>
<comment type="catalytic activity">
    <reaction evidence="11">
        <text>3-dehydro-4-O-phospho-L-erythronate + H(+) = dihydroxyacetone phosphate + CO2</text>
        <dbReference type="Rhea" id="RHEA:52404"/>
        <dbReference type="ChEBI" id="CHEBI:15378"/>
        <dbReference type="ChEBI" id="CHEBI:16526"/>
        <dbReference type="ChEBI" id="CHEBI:57642"/>
        <dbReference type="ChEBI" id="CHEBI:136592"/>
        <dbReference type="EC" id="4.1.1.104"/>
    </reaction>
</comment>
<reference evidence="13 14" key="1">
    <citation type="submission" date="2017-01" db="EMBL/GenBank/DDBJ databases">
        <title>The complete genome sequence of a sulfur-oxidizing marine bacterium Thioclava sp. 25B10_4T.</title>
        <authorList>
            <person name="Liu Y."/>
            <person name="Lai Q."/>
            <person name="Shao Z."/>
        </authorList>
    </citation>
    <scope>NUCLEOTIDE SEQUENCE [LARGE SCALE GENOMIC DNA]</scope>
    <source>
        <strain evidence="13 14">25B10_4</strain>
    </source>
</reference>